<comment type="similarity">
    <text evidence="3">Belongs to the flavoredoxin family.</text>
</comment>
<dbReference type="PANTHER" id="PTHR43567:SF1">
    <property type="entry name" value="FLAVOREDOXIN"/>
    <property type="match status" value="1"/>
</dbReference>
<dbReference type="InterPro" id="IPR052174">
    <property type="entry name" value="Flavoredoxin"/>
</dbReference>
<evidence type="ECO:0000256" key="3">
    <source>
        <dbReference type="ARBA" id="ARBA00038054"/>
    </source>
</evidence>
<reference evidence="5 6" key="1">
    <citation type="journal article" date="2021" name="Pathogens">
        <title>Isolation and Characterization of Kingella bonacorsii sp. nov., A Novel Kingella Species Detected in a Stable Periodontitis Subject.</title>
        <authorList>
            <person name="Antezack A."/>
            <person name="Boxberger M."/>
            <person name="Rolland C."/>
            <person name="Monnet-Corti V."/>
            <person name="La Scola B."/>
        </authorList>
    </citation>
    <scope>NUCLEOTIDE SEQUENCE [LARGE SCALE GENOMIC DNA]</scope>
    <source>
        <strain evidence="5 6">Marseille-Q4569</strain>
    </source>
</reference>
<accession>A0ABS1BVJ9</accession>
<dbReference type="InterPro" id="IPR012349">
    <property type="entry name" value="Split_barrel_FMN-bd"/>
</dbReference>
<keyword evidence="2" id="KW-0285">Flavoprotein</keyword>
<organism evidence="5 6">
    <name type="scientific">Kingella bonacorsii</name>
    <dbReference type="NCBI Taxonomy" id="2796361"/>
    <lineage>
        <taxon>Bacteria</taxon>
        <taxon>Pseudomonadati</taxon>
        <taxon>Pseudomonadota</taxon>
        <taxon>Betaproteobacteria</taxon>
        <taxon>Neisseriales</taxon>
        <taxon>Neisseriaceae</taxon>
        <taxon>Kingella</taxon>
    </lineage>
</organism>
<evidence type="ECO:0000256" key="1">
    <source>
        <dbReference type="ARBA" id="ARBA00001917"/>
    </source>
</evidence>
<proteinExistence type="inferred from homology"/>
<evidence type="ECO:0000313" key="6">
    <source>
        <dbReference type="Proteomes" id="UP000614058"/>
    </source>
</evidence>
<comment type="cofactor">
    <cofactor evidence="1">
        <name>FMN</name>
        <dbReference type="ChEBI" id="CHEBI:58210"/>
    </cofactor>
</comment>
<evidence type="ECO:0000259" key="4">
    <source>
        <dbReference type="SMART" id="SM00903"/>
    </source>
</evidence>
<dbReference type="RefSeq" id="WP_200523171.1">
    <property type="nucleotide sequence ID" value="NZ_JAEHNZ010000004.1"/>
</dbReference>
<dbReference type="InterPro" id="IPR002563">
    <property type="entry name" value="Flavin_Rdtase-like_dom"/>
</dbReference>
<dbReference type="Gene3D" id="2.30.110.10">
    <property type="entry name" value="Electron Transport, Fmn-binding Protein, Chain A"/>
    <property type="match status" value="1"/>
</dbReference>
<evidence type="ECO:0000313" key="5">
    <source>
        <dbReference type="EMBL" id="MBK0397183.1"/>
    </source>
</evidence>
<dbReference type="SUPFAM" id="SSF50475">
    <property type="entry name" value="FMN-binding split barrel"/>
    <property type="match status" value="1"/>
</dbReference>
<dbReference type="SMART" id="SM00903">
    <property type="entry name" value="Flavin_Reduct"/>
    <property type="match status" value="1"/>
</dbReference>
<protein>
    <submittedName>
        <fullName evidence="5">Flavin reductase family protein</fullName>
    </submittedName>
</protein>
<dbReference type="EMBL" id="JAEHNZ010000004">
    <property type="protein sequence ID" value="MBK0397183.1"/>
    <property type="molecule type" value="Genomic_DNA"/>
</dbReference>
<dbReference type="Proteomes" id="UP000614058">
    <property type="component" value="Unassembled WGS sequence"/>
</dbReference>
<dbReference type="Pfam" id="PF01613">
    <property type="entry name" value="Flavin_Reduct"/>
    <property type="match status" value="1"/>
</dbReference>
<dbReference type="PANTHER" id="PTHR43567">
    <property type="entry name" value="FLAVOREDOXIN-RELATED-RELATED"/>
    <property type="match status" value="1"/>
</dbReference>
<keyword evidence="6" id="KW-1185">Reference proteome</keyword>
<evidence type="ECO:0000256" key="2">
    <source>
        <dbReference type="ARBA" id="ARBA00022630"/>
    </source>
</evidence>
<name>A0ABS1BVJ9_9NEIS</name>
<sequence length="188" mass="20782">MTIQSIPLPKAFRLLNHGPVLLVSGCHNGTDNAMAAAWGCPLDYNPCRLTVVLDKSAFTRNLIEQSGRFAVQIPVQTQAELVLAMGRSSRNANPRKMDNVPLFRQAGFDVPLVAGCAAWLACRVLPEPHNQQAYDLFIGEVEAAWADDAVFRDGHWRFDEAGDDWRTLHYVSGGQFYAIGRGLDLGER</sequence>
<comment type="caution">
    <text evidence="5">The sequence shown here is derived from an EMBL/GenBank/DDBJ whole genome shotgun (WGS) entry which is preliminary data.</text>
</comment>
<gene>
    <name evidence="5" type="ORF">JDW22_11510</name>
</gene>
<feature type="domain" description="Flavin reductase like" evidence="4">
    <location>
        <begin position="13"/>
        <end position="158"/>
    </location>
</feature>